<name>A0A833VLX6_9POAL</name>
<organism evidence="2 3">
    <name type="scientific">Carex littledalei</name>
    <dbReference type="NCBI Taxonomy" id="544730"/>
    <lineage>
        <taxon>Eukaryota</taxon>
        <taxon>Viridiplantae</taxon>
        <taxon>Streptophyta</taxon>
        <taxon>Embryophyta</taxon>
        <taxon>Tracheophyta</taxon>
        <taxon>Spermatophyta</taxon>
        <taxon>Magnoliopsida</taxon>
        <taxon>Liliopsida</taxon>
        <taxon>Poales</taxon>
        <taxon>Cyperaceae</taxon>
        <taxon>Cyperoideae</taxon>
        <taxon>Cariceae</taxon>
        <taxon>Carex</taxon>
        <taxon>Carex subgen. Euthyceras</taxon>
    </lineage>
</organism>
<feature type="domain" description="F-box/LRR-repeat protein 15/At3g58940/PEG3-like LRR" evidence="1">
    <location>
        <begin position="89"/>
        <end position="171"/>
    </location>
</feature>
<reference evidence="2" key="1">
    <citation type="submission" date="2020-01" db="EMBL/GenBank/DDBJ databases">
        <title>Genome sequence of Kobresia littledalei, the first chromosome-level genome in the family Cyperaceae.</title>
        <authorList>
            <person name="Qu G."/>
        </authorList>
    </citation>
    <scope>NUCLEOTIDE SEQUENCE</scope>
    <source>
        <strain evidence="2">C.B.Clarke</strain>
        <tissue evidence="2">Leaf</tissue>
    </source>
</reference>
<dbReference type="PANTHER" id="PTHR34223:SF44">
    <property type="entry name" value="OS01G0789000 PROTEIN"/>
    <property type="match status" value="1"/>
</dbReference>
<dbReference type="InterPro" id="IPR032675">
    <property type="entry name" value="LRR_dom_sf"/>
</dbReference>
<keyword evidence="3" id="KW-1185">Reference proteome</keyword>
<dbReference type="OrthoDB" id="613523at2759"/>
<dbReference type="Pfam" id="PF24758">
    <property type="entry name" value="LRR_At5g56370"/>
    <property type="match status" value="1"/>
</dbReference>
<proteinExistence type="predicted"/>
<accession>A0A833VLX6</accession>
<dbReference type="AlphaFoldDB" id="A0A833VLX6"/>
<dbReference type="Proteomes" id="UP000623129">
    <property type="component" value="Unassembled WGS sequence"/>
</dbReference>
<comment type="caution">
    <text evidence="2">The sequence shown here is derived from an EMBL/GenBank/DDBJ whole genome shotgun (WGS) entry which is preliminary data.</text>
</comment>
<evidence type="ECO:0000313" key="3">
    <source>
        <dbReference type="Proteomes" id="UP000623129"/>
    </source>
</evidence>
<evidence type="ECO:0000259" key="1">
    <source>
        <dbReference type="Pfam" id="PF24758"/>
    </source>
</evidence>
<dbReference type="PANTHER" id="PTHR34223">
    <property type="entry name" value="OS11G0201299 PROTEIN"/>
    <property type="match status" value="1"/>
</dbReference>
<dbReference type="InterPro" id="IPR055411">
    <property type="entry name" value="LRR_FXL15/At3g58940/PEG3-like"/>
</dbReference>
<dbReference type="EMBL" id="SWLB01000016">
    <property type="protein sequence ID" value="KAF3328168.1"/>
    <property type="molecule type" value="Genomic_DNA"/>
</dbReference>
<sequence length="319" mass="36948">MALDGNIKEHMKKNKEYGVKYLRFVKSIRLNREALLLDKFKLHWFEGIDNYQYYTPKSVTELIPHALKFKPRVLSVEFLLNNCENLDVDSIFTCDSLEDVHLSCNYDLKKFAPNSINLPHLKKLELLRLAIGSDFLINVSLGCPVLEELTLRHCRLYFDRIDFNILKKLIIVDCFAWKKADKLKICTPSLLHLDIKKCFGLRNVSARNMPSLVDATIEFGWYENDVVIGREPNFLGSLSNVTSLHVIVECEIKLWENWENASPNSGLEEPKDDLSPREHLEMVTIVKCCMRKISSETVDLLVKYFYAHVRTIGKILIPN</sequence>
<dbReference type="InterPro" id="IPR053197">
    <property type="entry name" value="F-box_SCFL_complex_component"/>
</dbReference>
<protein>
    <submittedName>
        <fullName evidence="2">F-box protein</fullName>
    </submittedName>
</protein>
<evidence type="ECO:0000313" key="2">
    <source>
        <dbReference type="EMBL" id="KAF3328168.1"/>
    </source>
</evidence>
<dbReference type="SUPFAM" id="SSF52047">
    <property type="entry name" value="RNI-like"/>
    <property type="match status" value="1"/>
</dbReference>
<gene>
    <name evidence="2" type="ORF">FCM35_KLT06774</name>
</gene>
<dbReference type="Gene3D" id="3.80.10.10">
    <property type="entry name" value="Ribonuclease Inhibitor"/>
    <property type="match status" value="1"/>
</dbReference>